<dbReference type="InterPro" id="IPR036388">
    <property type="entry name" value="WH-like_DNA-bd_sf"/>
</dbReference>
<evidence type="ECO:0000256" key="4">
    <source>
        <dbReference type="ARBA" id="ARBA00023163"/>
    </source>
</evidence>
<dbReference type="GO" id="GO:0003677">
    <property type="term" value="F:DNA binding"/>
    <property type="evidence" value="ECO:0007669"/>
    <property type="project" value="UniProtKB-KW"/>
</dbReference>
<dbReference type="CDD" id="cd08422">
    <property type="entry name" value="PBP2_CrgA_like"/>
    <property type="match status" value="1"/>
</dbReference>
<keyword evidence="4" id="KW-0804">Transcription</keyword>
<evidence type="ECO:0000256" key="3">
    <source>
        <dbReference type="ARBA" id="ARBA00023125"/>
    </source>
</evidence>
<accession>A0A918JDK9</accession>
<dbReference type="Pfam" id="PF03466">
    <property type="entry name" value="LysR_substrate"/>
    <property type="match status" value="1"/>
</dbReference>
<dbReference type="InterPro" id="IPR005119">
    <property type="entry name" value="LysR_subst-bd"/>
</dbReference>
<comment type="similarity">
    <text evidence="1">Belongs to the LysR transcriptional regulatory family.</text>
</comment>
<feature type="domain" description="HTH lysR-type" evidence="5">
    <location>
        <begin position="1"/>
        <end position="59"/>
    </location>
</feature>
<evidence type="ECO:0000256" key="2">
    <source>
        <dbReference type="ARBA" id="ARBA00023015"/>
    </source>
</evidence>
<sequence>MSRFTQLESFVAVATLGTLSAAARQANIAPAMMGRRIDALEERLGVKLIIRSTRKLSLTPEGHIFLEEAQRILKDLADTESLITEGKVKISGPLRITAPAGFGRKHVAPLIPIFCEQYPDVKVSLDLTDRVVDLVEEQYDCAIRIGDLENSQLIAIRLAENHRVVVASPAYLKTHGIPQHPDELQHHECLSFGAQGNQHKGWLFKENDQIIAIKPRARLSCSDGSVLLEWTLSGFGLSWRSMWEVRREIEKGTLVTILDNYNTPANGIYAMLPDRKHLPQRTRSFIELLKNTYAQKKYWK</sequence>
<dbReference type="GO" id="GO:0003700">
    <property type="term" value="F:DNA-binding transcription factor activity"/>
    <property type="evidence" value="ECO:0007669"/>
    <property type="project" value="InterPro"/>
</dbReference>
<dbReference type="FunFam" id="1.10.10.10:FF:000001">
    <property type="entry name" value="LysR family transcriptional regulator"/>
    <property type="match status" value="1"/>
</dbReference>
<dbReference type="SUPFAM" id="SSF46785">
    <property type="entry name" value="Winged helix' DNA-binding domain"/>
    <property type="match status" value="1"/>
</dbReference>
<proteinExistence type="inferred from homology"/>
<comment type="caution">
    <text evidence="6">The sequence shown here is derived from an EMBL/GenBank/DDBJ whole genome shotgun (WGS) entry which is preliminary data.</text>
</comment>
<organism evidence="6 7">
    <name type="scientific">Advenella faeciporci</name>
    <dbReference type="NCBI Taxonomy" id="797535"/>
    <lineage>
        <taxon>Bacteria</taxon>
        <taxon>Pseudomonadati</taxon>
        <taxon>Pseudomonadota</taxon>
        <taxon>Betaproteobacteria</taxon>
        <taxon>Burkholderiales</taxon>
        <taxon>Alcaligenaceae</taxon>
    </lineage>
</organism>
<gene>
    <name evidence="6" type="ORF">GCM10011450_01890</name>
</gene>
<dbReference type="RefSeq" id="WP_189383563.1">
    <property type="nucleotide sequence ID" value="NZ_BAABFY010000002.1"/>
</dbReference>
<evidence type="ECO:0000259" key="5">
    <source>
        <dbReference type="PROSITE" id="PS50931"/>
    </source>
</evidence>
<evidence type="ECO:0000256" key="1">
    <source>
        <dbReference type="ARBA" id="ARBA00009437"/>
    </source>
</evidence>
<keyword evidence="3" id="KW-0238">DNA-binding</keyword>
<evidence type="ECO:0000313" key="7">
    <source>
        <dbReference type="Proteomes" id="UP000608345"/>
    </source>
</evidence>
<dbReference type="PANTHER" id="PTHR30537">
    <property type="entry name" value="HTH-TYPE TRANSCRIPTIONAL REGULATOR"/>
    <property type="match status" value="1"/>
</dbReference>
<keyword evidence="7" id="KW-1185">Reference proteome</keyword>
<dbReference type="Gene3D" id="3.40.190.290">
    <property type="match status" value="1"/>
</dbReference>
<keyword evidence="2" id="KW-0805">Transcription regulation</keyword>
<name>A0A918JDK9_9BURK</name>
<dbReference type="EMBL" id="BMYS01000001">
    <property type="protein sequence ID" value="GGW76012.1"/>
    <property type="molecule type" value="Genomic_DNA"/>
</dbReference>
<dbReference type="Pfam" id="PF00126">
    <property type="entry name" value="HTH_1"/>
    <property type="match status" value="1"/>
</dbReference>
<dbReference type="Gene3D" id="1.10.10.10">
    <property type="entry name" value="Winged helix-like DNA-binding domain superfamily/Winged helix DNA-binding domain"/>
    <property type="match status" value="1"/>
</dbReference>
<dbReference type="InterPro" id="IPR000847">
    <property type="entry name" value="LysR_HTH_N"/>
</dbReference>
<dbReference type="PROSITE" id="PS50931">
    <property type="entry name" value="HTH_LYSR"/>
    <property type="match status" value="1"/>
</dbReference>
<evidence type="ECO:0000313" key="6">
    <source>
        <dbReference type="EMBL" id="GGW76012.1"/>
    </source>
</evidence>
<dbReference type="Proteomes" id="UP000608345">
    <property type="component" value="Unassembled WGS sequence"/>
</dbReference>
<protein>
    <submittedName>
        <fullName evidence="6">LysR family transcriptional regulator</fullName>
    </submittedName>
</protein>
<dbReference type="InterPro" id="IPR036390">
    <property type="entry name" value="WH_DNA-bd_sf"/>
</dbReference>
<dbReference type="InterPro" id="IPR058163">
    <property type="entry name" value="LysR-type_TF_proteobact-type"/>
</dbReference>
<reference evidence="6" key="2">
    <citation type="submission" date="2020-09" db="EMBL/GenBank/DDBJ databases">
        <authorList>
            <person name="Sun Q."/>
            <person name="Kim S."/>
        </authorList>
    </citation>
    <scope>NUCLEOTIDE SEQUENCE</scope>
    <source>
        <strain evidence="6">KCTC 23732</strain>
    </source>
</reference>
<reference evidence="6" key="1">
    <citation type="journal article" date="2014" name="Int. J. Syst. Evol. Microbiol.">
        <title>Complete genome sequence of Corynebacterium casei LMG S-19264T (=DSM 44701T), isolated from a smear-ripened cheese.</title>
        <authorList>
            <consortium name="US DOE Joint Genome Institute (JGI-PGF)"/>
            <person name="Walter F."/>
            <person name="Albersmeier A."/>
            <person name="Kalinowski J."/>
            <person name="Ruckert C."/>
        </authorList>
    </citation>
    <scope>NUCLEOTIDE SEQUENCE</scope>
    <source>
        <strain evidence="6">KCTC 23732</strain>
    </source>
</reference>
<dbReference type="FunFam" id="3.40.190.290:FF:000001">
    <property type="entry name" value="Transcriptional regulator, LysR family"/>
    <property type="match status" value="1"/>
</dbReference>
<dbReference type="AlphaFoldDB" id="A0A918JDK9"/>
<dbReference type="PANTHER" id="PTHR30537:SF5">
    <property type="entry name" value="HTH-TYPE TRANSCRIPTIONAL ACTIVATOR TTDR-RELATED"/>
    <property type="match status" value="1"/>
</dbReference>
<dbReference type="SUPFAM" id="SSF53850">
    <property type="entry name" value="Periplasmic binding protein-like II"/>
    <property type="match status" value="1"/>
</dbReference>